<dbReference type="Proteomes" id="UP000294847">
    <property type="component" value="Chromosome 5"/>
</dbReference>
<evidence type="ECO:0000313" key="1">
    <source>
        <dbReference type="EMBL" id="QBZ62482.1"/>
    </source>
</evidence>
<protein>
    <submittedName>
        <fullName evidence="1">Uncharacterized protein</fullName>
    </submittedName>
</protein>
<evidence type="ECO:0000313" key="2">
    <source>
        <dbReference type="Proteomes" id="UP000294847"/>
    </source>
</evidence>
<accession>A0A4P7NKA8</accession>
<reference evidence="1 2" key="1">
    <citation type="journal article" date="2019" name="Mol. Biol. Evol.">
        <title>Blast fungal genomes show frequent chromosomal changes, gene gains and losses, and effector gene turnover.</title>
        <authorList>
            <person name="Gomez Luciano L.B."/>
            <person name="Jason Tsai I."/>
            <person name="Chuma I."/>
            <person name="Tosa Y."/>
            <person name="Chen Y.H."/>
            <person name="Li J.Y."/>
            <person name="Li M.Y."/>
            <person name="Jade Lu M.Y."/>
            <person name="Nakayashiki H."/>
            <person name="Li W.H."/>
        </authorList>
    </citation>
    <scope>NUCLEOTIDE SEQUENCE [LARGE SCALE GENOMIC DNA]</scope>
    <source>
        <strain evidence="1">MZ5-1-6</strain>
    </source>
</reference>
<dbReference type="EMBL" id="CP034208">
    <property type="protein sequence ID" value="QBZ62482.1"/>
    <property type="molecule type" value="Genomic_DNA"/>
</dbReference>
<name>A0A4P7NKA8_PYROR</name>
<organism evidence="1 2">
    <name type="scientific">Pyricularia oryzae</name>
    <name type="common">Rice blast fungus</name>
    <name type="synonym">Magnaporthe oryzae</name>
    <dbReference type="NCBI Taxonomy" id="318829"/>
    <lineage>
        <taxon>Eukaryota</taxon>
        <taxon>Fungi</taxon>
        <taxon>Dikarya</taxon>
        <taxon>Ascomycota</taxon>
        <taxon>Pezizomycotina</taxon>
        <taxon>Sordariomycetes</taxon>
        <taxon>Sordariomycetidae</taxon>
        <taxon>Magnaporthales</taxon>
        <taxon>Pyriculariaceae</taxon>
        <taxon>Pyricularia</taxon>
    </lineage>
</organism>
<gene>
    <name evidence="1" type="ORF">PoMZ_11363</name>
</gene>
<proteinExistence type="predicted"/>
<dbReference type="AlphaFoldDB" id="A0A4P7NKA8"/>
<sequence>MAPCVDRSTSRPVVRIHGTSKLTSTVAATIDGLAPLIFGALEYEVVLRPLLRSLTGLSRLSSLVAKGQAHPHNGPPASYRTYSSSSSTTIELDVTRLPRLLIDRDESQPARNSIFNSTAFLSFSYGEGFFGSSWLASSRTVPDEVRQVFRGP</sequence>